<reference evidence="4" key="1">
    <citation type="submission" date="2025-08" db="UniProtKB">
        <authorList>
            <consortium name="RefSeq"/>
        </authorList>
    </citation>
    <scope>IDENTIFICATION</scope>
    <source>
        <tissue evidence="4">Gonad</tissue>
    </source>
</reference>
<keyword evidence="3" id="KW-1185">Reference proteome</keyword>
<dbReference type="GeneID" id="109466921"/>
<feature type="compositionally biased region" description="Basic and acidic residues" evidence="1">
    <location>
        <begin position="83"/>
        <end position="112"/>
    </location>
</feature>
<feature type="signal peptide" evidence="2">
    <location>
        <begin position="1"/>
        <end position="25"/>
    </location>
</feature>
<feature type="chain" id="PRO_5027791616" evidence="2">
    <location>
        <begin position="26"/>
        <end position="122"/>
    </location>
</feature>
<evidence type="ECO:0000256" key="2">
    <source>
        <dbReference type="SAM" id="SignalP"/>
    </source>
</evidence>
<accession>A0A6P4YNT4</accession>
<keyword evidence="2" id="KW-0732">Signal</keyword>
<sequence length="122" mass="14195">MNPWTLSLLLLVTVCCSILVEVTSGLENDDAEKNADFLRDNKAIREYIKNADNKAKAVEDIREKLLAAGMKARSRRFMKRARTRFEKRRENRKEHHGRKDLPRRRGEYDRGYGGRRGGYGRG</sequence>
<dbReference type="Proteomes" id="UP000515135">
    <property type="component" value="Unplaced"/>
</dbReference>
<feature type="region of interest" description="Disordered" evidence="1">
    <location>
        <begin position="79"/>
        <end position="122"/>
    </location>
</feature>
<dbReference type="OrthoDB" id="10062714at2759"/>
<proteinExistence type="predicted"/>
<evidence type="ECO:0000313" key="3">
    <source>
        <dbReference type="Proteomes" id="UP000515135"/>
    </source>
</evidence>
<gene>
    <name evidence="4" type="primary">LOC109466921</name>
</gene>
<dbReference type="AlphaFoldDB" id="A0A6P4YNT4"/>
<organism evidence="3 4">
    <name type="scientific">Branchiostoma belcheri</name>
    <name type="common">Amphioxus</name>
    <dbReference type="NCBI Taxonomy" id="7741"/>
    <lineage>
        <taxon>Eukaryota</taxon>
        <taxon>Metazoa</taxon>
        <taxon>Chordata</taxon>
        <taxon>Cephalochordata</taxon>
        <taxon>Leptocardii</taxon>
        <taxon>Amphioxiformes</taxon>
        <taxon>Branchiostomatidae</taxon>
        <taxon>Branchiostoma</taxon>
    </lineage>
</organism>
<name>A0A6P4YNT4_BRABE</name>
<dbReference type="RefSeq" id="XP_019620352.1">
    <property type="nucleotide sequence ID" value="XM_019764793.1"/>
</dbReference>
<protein>
    <submittedName>
        <fullName evidence="4">Uncharacterized protein LOC109466921 isoform X1</fullName>
    </submittedName>
</protein>
<evidence type="ECO:0000256" key="1">
    <source>
        <dbReference type="SAM" id="MobiDB-lite"/>
    </source>
</evidence>
<evidence type="ECO:0000313" key="4">
    <source>
        <dbReference type="RefSeq" id="XP_019620352.1"/>
    </source>
</evidence>
<dbReference type="KEGG" id="bbel:109466921"/>